<dbReference type="Proteomes" id="UP000185434">
    <property type="component" value="Chromosome"/>
</dbReference>
<feature type="transmembrane region" description="Helical" evidence="2">
    <location>
        <begin position="437"/>
        <end position="455"/>
    </location>
</feature>
<feature type="transmembrane region" description="Helical" evidence="2">
    <location>
        <begin position="158"/>
        <end position="181"/>
    </location>
</feature>
<keyword evidence="2" id="KW-0812">Transmembrane</keyword>
<feature type="transmembrane region" description="Helical" evidence="2">
    <location>
        <begin position="410"/>
        <end position="430"/>
    </location>
</feature>
<feature type="transmembrane region" description="Helical" evidence="2">
    <location>
        <begin position="135"/>
        <end position="152"/>
    </location>
</feature>
<protein>
    <submittedName>
        <fullName evidence="3">Transporter</fullName>
    </submittedName>
</protein>
<dbReference type="GO" id="GO:0015558">
    <property type="term" value="F:secondary active p-aminobenzoyl-glutamate transmembrane transporter activity"/>
    <property type="evidence" value="ECO:0007669"/>
    <property type="project" value="InterPro"/>
</dbReference>
<dbReference type="EMBL" id="CP009247">
    <property type="protein sequence ID" value="APT88458.1"/>
    <property type="molecule type" value="Genomic_DNA"/>
</dbReference>
<feature type="transmembrane region" description="Helical" evidence="2">
    <location>
        <begin position="498"/>
        <end position="522"/>
    </location>
</feature>
<feature type="transmembrane region" description="Helical" evidence="2">
    <location>
        <begin position="296"/>
        <end position="316"/>
    </location>
</feature>
<sequence length="538" mass="57561">MERDEERRAAGEEHHEDDEHRPGGFLGLVERVGNKLPDPFWLFVILSAVVLVSSWIGHKIGMRAENPSDGETVEVTNLLSAEGLQKMVSEAVENFITFPPLGVILIVMLGIAVAEHSGLLGAAMRGAVGRVRHPMVLTFVVALTAVTGSIASDAVYVIMIPLGAAAFSAVGRSPIVGAMVAFASSSGGFNASLLLNITDLLLAGISTSAASFVDEAYKVSPLANYFFVIPSAIVLALLITAVTELFINDKARDLVNHDHVDDDAASFTTPEHIDTPDDEGLKLAAEEIRGLKVTGLFILAMLAAYFALLFIPGSPFLGADNSAMDSVLIADIGAVIGVMFFAAGLVYGLVTRSITSGGDVPRFMAKGLETLVPMMVLFFAVSQFLAYFEWSNLGQWTAIKGSEALTAIDMPKPLLFALFVLLVAGINLLITSGSAQWALMAPVVVPMFMLVGIAPEVTQMLYRIGDSPANIITPMSPYFALALMFLQKYYRKAGLGTLMSLSLPYAITMMVGWFLFFLAWYYTGLPLGPGTPMEYPAG</sequence>
<feature type="transmembrane region" description="Helical" evidence="2">
    <location>
        <begin position="328"/>
        <end position="350"/>
    </location>
</feature>
<dbReference type="GO" id="GO:1902604">
    <property type="term" value="P:p-aminobenzoyl-glutamate transmembrane transport"/>
    <property type="evidence" value="ECO:0007669"/>
    <property type="project" value="InterPro"/>
</dbReference>
<keyword evidence="2" id="KW-0472">Membrane</keyword>
<accession>A0A1L7CRK4</accession>
<feature type="transmembrane region" description="Helical" evidence="2">
    <location>
        <begin position="40"/>
        <end position="58"/>
    </location>
</feature>
<proteinExistence type="predicted"/>
<reference evidence="3 4" key="1">
    <citation type="submission" date="2014-08" db="EMBL/GenBank/DDBJ databases">
        <title>Complete genome sequence of Corynebacterium frankenforstense ST18(T) (=DSM 45800(T)), isolated from raw cow milk.</title>
        <authorList>
            <person name="Ruckert C."/>
            <person name="Albersmeier A."/>
            <person name="Winkler A."/>
            <person name="Lipski A."/>
            <person name="Kalinowski J."/>
        </authorList>
    </citation>
    <scope>NUCLEOTIDE SEQUENCE [LARGE SCALE GENOMIC DNA]</scope>
    <source>
        <strain evidence="3 4">ST18</strain>
    </source>
</reference>
<feature type="compositionally biased region" description="Basic and acidic residues" evidence="1">
    <location>
        <begin position="1"/>
        <end position="22"/>
    </location>
</feature>
<gene>
    <name evidence="3" type="ORF">CFRA_03265</name>
</gene>
<dbReference type="InterPro" id="IPR004697">
    <property type="entry name" value="AbgT"/>
</dbReference>
<dbReference type="AlphaFoldDB" id="A0A1L7CRK4"/>
<feature type="region of interest" description="Disordered" evidence="1">
    <location>
        <begin position="1"/>
        <end position="23"/>
    </location>
</feature>
<dbReference type="PANTHER" id="PTHR30282">
    <property type="entry name" value="P-AMINOBENZOYL GLUTAMATE TRANSPORTER"/>
    <property type="match status" value="1"/>
</dbReference>
<evidence type="ECO:0000313" key="4">
    <source>
        <dbReference type="Proteomes" id="UP000185434"/>
    </source>
</evidence>
<dbReference type="Pfam" id="PF03806">
    <property type="entry name" value="ABG_transport"/>
    <property type="match status" value="1"/>
</dbReference>
<dbReference type="PANTHER" id="PTHR30282:SF0">
    <property type="entry name" value="P-AMINOBENZOYL-GLUTAMATE TRANSPORT PROTEIN"/>
    <property type="match status" value="1"/>
</dbReference>
<feature type="transmembrane region" description="Helical" evidence="2">
    <location>
        <begin position="371"/>
        <end position="390"/>
    </location>
</feature>
<dbReference type="OrthoDB" id="3314392at2"/>
<feature type="transmembrane region" description="Helical" evidence="2">
    <location>
        <begin position="225"/>
        <end position="247"/>
    </location>
</feature>
<dbReference type="KEGG" id="cfk:CFRA_03265"/>
<name>A0A1L7CRK4_9CORY</name>
<feature type="transmembrane region" description="Helical" evidence="2">
    <location>
        <begin position="467"/>
        <end position="486"/>
    </location>
</feature>
<keyword evidence="4" id="KW-1185">Reference proteome</keyword>
<feature type="transmembrane region" description="Helical" evidence="2">
    <location>
        <begin position="193"/>
        <end position="213"/>
    </location>
</feature>
<evidence type="ECO:0000256" key="1">
    <source>
        <dbReference type="SAM" id="MobiDB-lite"/>
    </source>
</evidence>
<evidence type="ECO:0000256" key="2">
    <source>
        <dbReference type="SAM" id="Phobius"/>
    </source>
</evidence>
<evidence type="ECO:0000313" key="3">
    <source>
        <dbReference type="EMBL" id="APT88458.1"/>
    </source>
</evidence>
<keyword evidence="2" id="KW-1133">Transmembrane helix</keyword>
<organism evidence="3 4">
    <name type="scientific">Corynebacterium frankenforstense DSM 45800</name>
    <dbReference type="NCBI Taxonomy" id="1437875"/>
    <lineage>
        <taxon>Bacteria</taxon>
        <taxon>Bacillati</taxon>
        <taxon>Actinomycetota</taxon>
        <taxon>Actinomycetes</taxon>
        <taxon>Mycobacteriales</taxon>
        <taxon>Corynebacteriaceae</taxon>
        <taxon>Corynebacterium</taxon>
    </lineage>
</organism>
<feature type="transmembrane region" description="Helical" evidence="2">
    <location>
        <begin position="95"/>
        <end position="114"/>
    </location>
</feature>